<organism evidence="2 3">
    <name type="scientific">Bacillus atrophaeus (strain 1942)</name>
    <dbReference type="NCBI Taxonomy" id="720555"/>
    <lineage>
        <taxon>Bacteria</taxon>
        <taxon>Bacillati</taxon>
        <taxon>Bacillota</taxon>
        <taxon>Bacilli</taxon>
        <taxon>Bacillales</taxon>
        <taxon>Bacillaceae</taxon>
        <taxon>Bacillus</taxon>
    </lineage>
</organism>
<dbReference type="Proteomes" id="UP000006867">
    <property type="component" value="Chromosome"/>
</dbReference>
<dbReference type="Pfam" id="PF14171">
    <property type="entry name" value="SpoIISA_toxin"/>
    <property type="match status" value="1"/>
</dbReference>
<gene>
    <name evidence="2" type="ordered locus">BATR1942_04090</name>
</gene>
<dbReference type="RefSeq" id="WP_003327423.1">
    <property type="nucleotide sequence ID" value="NC_014639.1"/>
</dbReference>
<accession>A0ABM5LVL1</accession>
<evidence type="ECO:0000313" key="3">
    <source>
        <dbReference type="Proteomes" id="UP000006867"/>
    </source>
</evidence>
<feature type="transmembrane region" description="Helical" evidence="1">
    <location>
        <begin position="36"/>
        <end position="55"/>
    </location>
</feature>
<keyword evidence="1" id="KW-0472">Membrane</keyword>
<evidence type="ECO:0000256" key="1">
    <source>
        <dbReference type="SAM" id="Phobius"/>
    </source>
</evidence>
<evidence type="ECO:0000313" key="2">
    <source>
        <dbReference type="EMBL" id="ADP31772.1"/>
    </source>
</evidence>
<sequence length="248" mass="29111">MLLFFQIMVWCIMAALGLYVYAVWRFEAKVKEKMFAIRKTWYLIFVIGAMVYWTYDPSSLFREWTNYLIVAVSFALIDAFIFLSAYVKKLAGNELETDTREILEENNEMLHVYLDKLKTYQYLLKNEPIHVYYGSIEAYAEGIDKLLKTYADKMNLTASLCEYSTQLEKDRLTEHMDDAFEVQSRLDRKDVYYDQHGKLALIPFTVQTRSYVIKLASDSIVTEFDYLLFTSLTSIYDLVLPIEEEGDG</sequence>
<feature type="transmembrane region" description="Helical" evidence="1">
    <location>
        <begin position="6"/>
        <end position="24"/>
    </location>
</feature>
<name>A0ABM5LVL1_BACA1</name>
<keyword evidence="3" id="KW-1185">Reference proteome</keyword>
<protein>
    <submittedName>
        <fullName evidence="2">Two-component apoptosis factor</fullName>
    </submittedName>
</protein>
<feature type="transmembrane region" description="Helical" evidence="1">
    <location>
        <begin position="67"/>
        <end position="87"/>
    </location>
</feature>
<dbReference type="InterPro" id="IPR025940">
    <property type="entry name" value="SpoIISA_toxin"/>
</dbReference>
<dbReference type="Gene3D" id="3.30.70.2720">
    <property type="match status" value="1"/>
</dbReference>
<dbReference type="EMBL" id="CP002207">
    <property type="protein sequence ID" value="ADP31772.1"/>
    <property type="molecule type" value="Genomic_DNA"/>
</dbReference>
<keyword evidence="1" id="KW-1133">Transmembrane helix</keyword>
<keyword evidence="1" id="KW-0812">Transmembrane</keyword>
<reference evidence="2 3" key="1">
    <citation type="journal article" date="2011" name="Front. Microbiol.">
        <title>Genomic signatures of strain selection and enhancement in Bacillus atrophaeus var. globigii, a historical biowarfare simulant.</title>
        <authorList>
            <person name="Gibbons H.S."/>
            <person name="Broomall S.M."/>
            <person name="McNew L.A."/>
            <person name="Daligault H."/>
            <person name="Chapman C."/>
            <person name="Bruce D."/>
            <person name="Karavis M."/>
            <person name="Krepps M."/>
            <person name="McGregor P.A."/>
            <person name="Hong C."/>
            <person name="Park K.H."/>
            <person name="Akmal A."/>
            <person name="Feldman A."/>
            <person name="Lin J.S."/>
            <person name="Chang W.E."/>
            <person name="Higgs B.W."/>
            <person name="Demirev P."/>
            <person name="Lindquist J."/>
            <person name="Liem A."/>
            <person name="Fochler E."/>
            <person name="Read T.D."/>
            <person name="Tapia R."/>
            <person name="Johnson S."/>
            <person name="Bishop-Lilly K.A."/>
            <person name="Detter C."/>
            <person name="Han C."/>
            <person name="Sozhamannan S."/>
            <person name="Rosenzweig C.N."/>
            <person name="Skowronski E.W."/>
        </authorList>
    </citation>
    <scope>NUCLEOTIDE SEQUENCE [LARGE SCALE GENOMIC DNA]</scope>
    <source>
        <strain evidence="2 3">1942</strain>
    </source>
</reference>
<dbReference type="GeneID" id="92916503"/>
<dbReference type="Gene3D" id="1.20.5.460">
    <property type="entry name" value="Single helix bin"/>
    <property type="match status" value="1"/>
</dbReference>
<proteinExistence type="predicted"/>